<dbReference type="GO" id="GO:0046872">
    <property type="term" value="F:metal ion binding"/>
    <property type="evidence" value="ECO:0007669"/>
    <property type="project" value="InterPro"/>
</dbReference>
<dbReference type="Proteomes" id="UP000422108">
    <property type="component" value="Chromosome"/>
</dbReference>
<keyword evidence="6" id="KW-1185">Reference proteome</keyword>
<dbReference type="PANTHER" id="PTHR23132:SF23">
    <property type="entry name" value="D-ALANINE--D-ALANINE LIGASE B"/>
    <property type="match status" value="1"/>
</dbReference>
<keyword evidence="3" id="KW-0547">Nucleotide-binding</keyword>
<dbReference type="SUPFAM" id="SSF56059">
    <property type="entry name" value="Glutathione synthetase ATP-binding domain-like"/>
    <property type="match status" value="1"/>
</dbReference>
<dbReference type="GO" id="GO:0005524">
    <property type="term" value="F:ATP binding"/>
    <property type="evidence" value="ECO:0007669"/>
    <property type="project" value="UniProtKB-UniRule"/>
</dbReference>
<dbReference type="Gene3D" id="3.30.470.20">
    <property type="entry name" value="ATP-grasp fold, B domain"/>
    <property type="match status" value="1"/>
</dbReference>
<name>A0A5K8AFU8_9BACT</name>
<gene>
    <name evidence="5" type="ORF">DSCOOX_45460</name>
</gene>
<dbReference type="InterPro" id="IPR013815">
    <property type="entry name" value="ATP_grasp_subdomain_1"/>
</dbReference>
<evidence type="ECO:0000313" key="6">
    <source>
        <dbReference type="Proteomes" id="UP000422108"/>
    </source>
</evidence>
<evidence type="ECO:0000256" key="2">
    <source>
        <dbReference type="ARBA" id="ARBA00022598"/>
    </source>
</evidence>
<keyword evidence="2 5" id="KW-0436">Ligase</keyword>
<evidence type="ECO:0000313" key="5">
    <source>
        <dbReference type="EMBL" id="BBO91366.1"/>
    </source>
</evidence>
<organism evidence="5 6">
    <name type="scientific">Desulfosarcina ovata subsp. ovata</name>
    <dbReference type="NCBI Taxonomy" id="2752305"/>
    <lineage>
        <taxon>Bacteria</taxon>
        <taxon>Pseudomonadati</taxon>
        <taxon>Thermodesulfobacteriota</taxon>
        <taxon>Desulfobacteria</taxon>
        <taxon>Desulfobacterales</taxon>
        <taxon>Desulfosarcinaceae</taxon>
        <taxon>Desulfosarcina</taxon>
    </lineage>
</organism>
<evidence type="ECO:0000256" key="1">
    <source>
        <dbReference type="ARBA" id="ARBA00010871"/>
    </source>
</evidence>
<reference evidence="5 6" key="1">
    <citation type="submission" date="2019-11" db="EMBL/GenBank/DDBJ databases">
        <title>Comparative genomics of hydrocarbon-degrading Desulfosarcina strains.</title>
        <authorList>
            <person name="Watanabe M."/>
            <person name="Kojima H."/>
            <person name="Fukui M."/>
        </authorList>
    </citation>
    <scope>NUCLEOTIDE SEQUENCE [LARGE SCALE GENOMIC DNA]</scope>
    <source>
        <strain evidence="6">oXyS1</strain>
    </source>
</reference>
<evidence type="ECO:0000259" key="4">
    <source>
        <dbReference type="PROSITE" id="PS50975"/>
    </source>
</evidence>
<dbReference type="EMBL" id="AP021879">
    <property type="protein sequence ID" value="BBO91366.1"/>
    <property type="molecule type" value="Genomic_DNA"/>
</dbReference>
<dbReference type="AlphaFoldDB" id="A0A5K8AFU8"/>
<dbReference type="PANTHER" id="PTHR23132">
    <property type="entry name" value="D-ALANINE--D-ALANINE LIGASE"/>
    <property type="match status" value="1"/>
</dbReference>
<dbReference type="InterPro" id="IPR011761">
    <property type="entry name" value="ATP-grasp"/>
</dbReference>
<keyword evidence="3" id="KW-0067">ATP-binding</keyword>
<dbReference type="GO" id="GO:0008716">
    <property type="term" value="F:D-alanine-D-alanine ligase activity"/>
    <property type="evidence" value="ECO:0007669"/>
    <property type="project" value="InterPro"/>
</dbReference>
<dbReference type="RefSeq" id="WP_155312297.1">
    <property type="nucleotide sequence ID" value="NZ_AP021879.1"/>
</dbReference>
<evidence type="ECO:0000256" key="3">
    <source>
        <dbReference type="PROSITE-ProRule" id="PRU00409"/>
    </source>
</evidence>
<dbReference type="InterPro" id="IPR011095">
    <property type="entry name" value="Dala_Dala_lig_C"/>
</dbReference>
<sequence>MKVAIVHDTVVDTDSLDARDVLAQADAVAGALLLLGHDVSRIACSLDLAGIQQTLQDLKVDRVFNLVESIGGQGRLIHLLPFCFDAMPLPYTGAPAEAMLLTSNKTLAKRWMAAADIPTPAWIGPWPGGHGTVQGGNDKKRTWIVKSVWEHASIGLGPQSLIFDATADTVFPGLAERAASLGGACFAEAFVAGREFNLSLLAGENGPTVLPPAEIIFDGYNDAMPRIVDYRAKWDETAFEYHHTPRRFVFPSSDSDLLEGLNAIALKCWHHFGLAGYARVDFRVDGNGNPFVLEINANPCIAPDAGFAAALEHAGIAFDDAVRRILTDAC</sequence>
<dbReference type="Pfam" id="PF07478">
    <property type="entry name" value="Dala_Dala_lig_C"/>
    <property type="match status" value="1"/>
</dbReference>
<comment type="similarity">
    <text evidence="1">Belongs to the D-alanine--D-alanine ligase family.</text>
</comment>
<protein>
    <submittedName>
        <fullName evidence="5">D-alanine--D-alanine ligase</fullName>
    </submittedName>
</protein>
<feature type="domain" description="ATP-grasp" evidence="4">
    <location>
        <begin position="109"/>
        <end position="327"/>
    </location>
</feature>
<proteinExistence type="inferred from homology"/>
<dbReference type="Gene3D" id="3.30.1490.20">
    <property type="entry name" value="ATP-grasp fold, A domain"/>
    <property type="match status" value="1"/>
</dbReference>
<accession>A0A5K8AFU8</accession>
<dbReference type="PROSITE" id="PS50975">
    <property type="entry name" value="ATP_GRASP"/>
    <property type="match status" value="1"/>
</dbReference>